<dbReference type="OrthoDB" id="10554022at2759"/>
<gene>
    <name evidence="1" type="ORF">BIW11_13003</name>
</gene>
<comment type="caution">
    <text evidence="1">The sequence shown here is derived from an EMBL/GenBank/DDBJ whole genome shotgun (WGS) entry which is preliminary data.</text>
</comment>
<feature type="non-terminal residue" evidence="1">
    <location>
        <position position="237"/>
    </location>
</feature>
<accession>A0A1V9X3T2</accession>
<sequence>MATGTPVSSGSKKKQPKSDFIRCEQCSIVLLSKDRAKHQHGTDGFLWQSQEETDENQKLDNTDYDFIADGTLFGTVRELQSNDELLGDLSMCLQRQILFMSPFTLQMTDIAVNDYVVVSNAQGHTFLRIAWSHISAPLMTVCPLLPCKELPTASRLQIKRFKGKLVNASVVELEQLHGLEISQEIQSLVLDRLRRVYDSTTVHPGEELRCDHYCEWYSFRVEHAKSEISDIEESITA</sequence>
<evidence type="ECO:0000313" key="1">
    <source>
        <dbReference type="EMBL" id="OQR68290.1"/>
    </source>
</evidence>
<proteinExistence type="predicted"/>
<organism evidence="1 2">
    <name type="scientific">Tropilaelaps mercedesae</name>
    <dbReference type="NCBI Taxonomy" id="418985"/>
    <lineage>
        <taxon>Eukaryota</taxon>
        <taxon>Metazoa</taxon>
        <taxon>Ecdysozoa</taxon>
        <taxon>Arthropoda</taxon>
        <taxon>Chelicerata</taxon>
        <taxon>Arachnida</taxon>
        <taxon>Acari</taxon>
        <taxon>Parasitiformes</taxon>
        <taxon>Mesostigmata</taxon>
        <taxon>Gamasina</taxon>
        <taxon>Dermanyssoidea</taxon>
        <taxon>Laelapidae</taxon>
        <taxon>Tropilaelaps</taxon>
    </lineage>
</organism>
<dbReference type="InParanoid" id="A0A1V9X3T2"/>
<keyword evidence="2" id="KW-1185">Reference proteome</keyword>
<dbReference type="EMBL" id="MNPL01025418">
    <property type="protein sequence ID" value="OQR68290.1"/>
    <property type="molecule type" value="Genomic_DNA"/>
</dbReference>
<reference evidence="1 2" key="1">
    <citation type="journal article" date="2017" name="Gigascience">
        <title>Draft genome of the honey bee ectoparasitic mite, Tropilaelaps mercedesae, is shaped by the parasitic life history.</title>
        <authorList>
            <person name="Dong X."/>
            <person name="Armstrong S.D."/>
            <person name="Xia D."/>
            <person name="Makepeace B.L."/>
            <person name="Darby A.C."/>
            <person name="Kadowaki T."/>
        </authorList>
    </citation>
    <scope>NUCLEOTIDE SEQUENCE [LARGE SCALE GENOMIC DNA]</scope>
    <source>
        <strain evidence="1">Wuxi-XJTLU</strain>
    </source>
</reference>
<name>A0A1V9X3T2_9ACAR</name>
<protein>
    <submittedName>
        <fullName evidence="1">Uncharacterized protein</fullName>
    </submittedName>
</protein>
<dbReference type="AlphaFoldDB" id="A0A1V9X3T2"/>
<evidence type="ECO:0000313" key="2">
    <source>
        <dbReference type="Proteomes" id="UP000192247"/>
    </source>
</evidence>
<dbReference type="Proteomes" id="UP000192247">
    <property type="component" value="Unassembled WGS sequence"/>
</dbReference>